<dbReference type="SUPFAM" id="SSF47384">
    <property type="entry name" value="Homodimeric domain of signal transducing histidine kinase"/>
    <property type="match status" value="1"/>
</dbReference>
<dbReference type="SMART" id="SM00388">
    <property type="entry name" value="HisKA"/>
    <property type="match status" value="1"/>
</dbReference>
<evidence type="ECO:0000256" key="1">
    <source>
        <dbReference type="ARBA" id="ARBA00000085"/>
    </source>
</evidence>
<evidence type="ECO:0000256" key="9">
    <source>
        <dbReference type="ARBA" id="ARBA00022777"/>
    </source>
</evidence>
<keyword evidence="17" id="KW-1185">Reference proteome</keyword>
<dbReference type="PANTHER" id="PTHR45569">
    <property type="entry name" value="SENSOR PROTEIN KDPD"/>
    <property type="match status" value="1"/>
</dbReference>
<feature type="domain" description="Histidine kinase" evidence="15">
    <location>
        <begin position="264"/>
        <end position="473"/>
    </location>
</feature>
<comment type="caution">
    <text evidence="16">The sequence shown here is derived from an EMBL/GenBank/DDBJ whole genome shotgun (WGS) entry which is preliminary data.</text>
</comment>
<dbReference type="InterPro" id="IPR004358">
    <property type="entry name" value="Sig_transdc_His_kin-like_C"/>
</dbReference>
<feature type="transmembrane region" description="Helical" evidence="14">
    <location>
        <begin position="108"/>
        <end position="129"/>
    </location>
</feature>
<dbReference type="InterPro" id="IPR005467">
    <property type="entry name" value="His_kinase_dom"/>
</dbReference>
<dbReference type="InterPro" id="IPR036890">
    <property type="entry name" value="HATPase_C_sf"/>
</dbReference>
<evidence type="ECO:0000259" key="15">
    <source>
        <dbReference type="PROSITE" id="PS50109"/>
    </source>
</evidence>
<evidence type="ECO:0000256" key="13">
    <source>
        <dbReference type="ARBA" id="ARBA00023136"/>
    </source>
</evidence>
<dbReference type="CDD" id="cd00075">
    <property type="entry name" value="HATPase"/>
    <property type="match status" value="1"/>
</dbReference>
<evidence type="ECO:0000256" key="12">
    <source>
        <dbReference type="ARBA" id="ARBA00023012"/>
    </source>
</evidence>
<dbReference type="EC" id="2.7.13.3" evidence="4"/>
<keyword evidence="6" id="KW-0808">Transferase</keyword>
<dbReference type="InterPro" id="IPR003661">
    <property type="entry name" value="HisK_dim/P_dom"/>
</dbReference>
<sequence length="473" mass="49509">MVQISRAEPAGRSPGRIVSARHGRRVRLWTGLALVVGCLPALTVALVPVRDRLALASVLLLYLLLVVLIAVAGGVLPAVVAALGSVLLANFYFTTPYHTFAVQQRDSIIALLVFVIVAVTVSVTVDLATSRRIAAARSRSEAEVLARLTSEPVTDDSLGAVLEEVRGTFGMTSVALIERRAEGDRVAARAGPALRGHPVLSVAARDDLLLIAEGPELFAEDRKLLTRLAGAAARAWEDQQLAGEAAQARQLAEVDKLRAALLAAVGHDLRTPLSGIKAAVSSLRQEDVAWSRDEQRELLATIEESADRLDDLIANLLAMSRLQAGALSVDARPVLLDEVVGKALVGVPPDAVTVDVPDDLPLVLADAGLLERVIANLVDNARRYSPDAVRVNASPAGGAVRINVVDSGPGVPAVDFDRMFTPFQRLGDNPADGGVGLGLAIARGFTDAMAGTLTPAPTPGGGLTMTITLPVAP</sequence>
<comment type="subcellular location">
    <subcellularLocation>
        <location evidence="3">Cell membrane</location>
    </subcellularLocation>
    <subcellularLocation>
        <location evidence="2">Membrane</location>
        <topology evidence="2">Multi-pass membrane protein</topology>
    </subcellularLocation>
</comment>
<dbReference type="InterPro" id="IPR038318">
    <property type="entry name" value="KdpD_sf"/>
</dbReference>
<gene>
    <name evidence="16" type="ORF">GCM10009804_70560</name>
</gene>
<proteinExistence type="predicted"/>
<evidence type="ECO:0000256" key="7">
    <source>
        <dbReference type="ARBA" id="ARBA00022692"/>
    </source>
</evidence>
<dbReference type="Gene3D" id="1.20.120.620">
    <property type="entry name" value="Backbone structure of the membrane domain of e. Coli histidine kinase receptor kdpd"/>
    <property type="match status" value="1"/>
</dbReference>
<evidence type="ECO:0000256" key="3">
    <source>
        <dbReference type="ARBA" id="ARBA00004236"/>
    </source>
</evidence>
<protein>
    <recommendedName>
        <fullName evidence="4">histidine kinase</fullName>
        <ecNumber evidence="4">2.7.13.3</ecNumber>
    </recommendedName>
</protein>
<keyword evidence="7 14" id="KW-0812">Transmembrane</keyword>
<evidence type="ECO:0000256" key="8">
    <source>
        <dbReference type="ARBA" id="ARBA00022741"/>
    </source>
</evidence>
<evidence type="ECO:0000256" key="5">
    <source>
        <dbReference type="ARBA" id="ARBA00022553"/>
    </source>
</evidence>
<name>A0ABN2EG04_9ACTN</name>
<evidence type="ECO:0000256" key="11">
    <source>
        <dbReference type="ARBA" id="ARBA00022989"/>
    </source>
</evidence>
<dbReference type="Gene3D" id="1.10.287.130">
    <property type="match status" value="1"/>
</dbReference>
<dbReference type="SMART" id="SM00387">
    <property type="entry name" value="HATPase_c"/>
    <property type="match status" value="1"/>
</dbReference>
<organism evidence="16 17">
    <name type="scientific">Kribbella hippodromi</name>
    <dbReference type="NCBI Taxonomy" id="434347"/>
    <lineage>
        <taxon>Bacteria</taxon>
        <taxon>Bacillati</taxon>
        <taxon>Actinomycetota</taxon>
        <taxon>Actinomycetes</taxon>
        <taxon>Propionibacteriales</taxon>
        <taxon>Kribbellaceae</taxon>
        <taxon>Kribbella</taxon>
    </lineage>
</organism>
<dbReference type="Pfam" id="PF02518">
    <property type="entry name" value="HATPase_c"/>
    <property type="match status" value="1"/>
</dbReference>
<keyword evidence="9" id="KW-0418">Kinase</keyword>
<evidence type="ECO:0000313" key="16">
    <source>
        <dbReference type="EMBL" id="GAA1604101.1"/>
    </source>
</evidence>
<evidence type="ECO:0000256" key="4">
    <source>
        <dbReference type="ARBA" id="ARBA00012438"/>
    </source>
</evidence>
<dbReference type="SUPFAM" id="SSF55874">
    <property type="entry name" value="ATPase domain of HSP90 chaperone/DNA topoisomerase II/histidine kinase"/>
    <property type="match status" value="1"/>
</dbReference>
<dbReference type="InterPro" id="IPR003594">
    <property type="entry name" value="HATPase_dom"/>
</dbReference>
<evidence type="ECO:0000313" key="17">
    <source>
        <dbReference type="Proteomes" id="UP001501705"/>
    </source>
</evidence>
<keyword evidence="10" id="KW-0067">ATP-binding</keyword>
<evidence type="ECO:0000256" key="2">
    <source>
        <dbReference type="ARBA" id="ARBA00004141"/>
    </source>
</evidence>
<dbReference type="Gene3D" id="3.30.565.10">
    <property type="entry name" value="Histidine kinase-like ATPase, C-terminal domain"/>
    <property type="match status" value="1"/>
</dbReference>
<keyword evidence="12" id="KW-0902">Two-component regulatory system</keyword>
<dbReference type="PRINTS" id="PR00344">
    <property type="entry name" value="BCTRLSENSOR"/>
</dbReference>
<dbReference type="InterPro" id="IPR025201">
    <property type="entry name" value="KdpD_TM"/>
</dbReference>
<keyword evidence="5" id="KW-0597">Phosphoprotein</keyword>
<dbReference type="PROSITE" id="PS50109">
    <property type="entry name" value="HIS_KIN"/>
    <property type="match status" value="1"/>
</dbReference>
<dbReference type="InterPro" id="IPR036097">
    <property type="entry name" value="HisK_dim/P_sf"/>
</dbReference>
<dbReference type="EMBL" id="BAAAPH010000034">
    <property type="protein sequence ID" value="GAA1604101.1"/>
    <property type="molecule type" value="Genomic_DNA"/>
</dbReference>
<dbReference type="Pfam" id="PF00512">
    <property type="entry name" value="HisKA"/>
    <property type="match status" value="1"/>
</dbReference>
<dbReference type="CDD" id="cd00082">
    <property type="entry name" value="HisKA"/>
    <property type="match status" value="1"/>
</dbReference>
<feature type="transmembrane region" description="Helical" evidence="14">
    <location>
        <begin position="59"/>
        <end position="88"/>
    </location>
</feature>
<dbReference type="Pfam" id="PF13493">
    <property type="entry name" value="DUF4118"/>
    <property type="match status" value="1"/>
</dbReference>
<comment type="catalytic activity">
    <reaction evidence="1">
        <text>ATP + protein L-histidine = ADP + protein N-phospho-L-histidine.</text>
        <dbReference type="EC" id="2.7.13.3"/>
    </reaction>
</comment>
<dbReference type="RefSeq" id="WP_344240821.1">
    <property type="nucleotide sequence ID" value="NZ_BAAAPH010000034.1"/>
</dbReference>
<accession>A0ABN2EG04</accession>
<keyword evidence="11 14" id="KW-1133">Transmembrane helix</keyword>
<keyword evidence="13 14" id="KW-0472">Membrane</keyword>
<dbReference type="InterPro" id="IPR052023">
    <property type="entry name" value="Histidine_kinase_KdpD"/>
</dbReference>
<evidence type="ECO:0000256" key="10">
    <source>
        <dbReference type="ARBA" id="ARBA00022840"/>
    </source>
</evidence>
<dbReference type="PANTHER" id="PTHR45569:SF1">
    <property type="entry name" value="SENSOR PROTEIN KDPD"/>
    <property type="match status" value="1"/>
</dbReference>
<feature type="transmembrane region" description="Helical" evidence="14">
    <location>
        <begin position="28"/>
        <end position="47"/>
    </location>
</feature>
<evidence type="ECO:0000256" key="14">
    <source>
        <dbReference type="SAM" id="Phobius"/>
    </source>
</evidence>
<keyword evidence="8" id="KW-0547">Nucleotide-binding</keyword>
<dbReference type="Proteomes" id="UP001501705">
    <property type="component" value="Unassembled WGS sequence"/>
</dbReference>
<evidence type="ECO:0000256" key="6">
    <source>
        <dbReference type="ARBA" id="ARBA00022679"/>
    </source>
</evidence>
<reference evidence="16 17" key="1">
    <citation type="journal article" date="2019" name="Int. J. Syst. Evol. Microbiol.">
        <title>The Global Catalogue of Microorganisms (GCM) 10K type strain sequencing project: providing services to taxonomists for standard genome sequencing and annotation.</title>
        <authorList>
            <consortium name="The Broad Institute Genomics Platform"/>
            <consortium name="The Broad Institute Genome Sequencing Center for Infectious Disease"/>
            <person name="Wu L."/>
            <person name="Ma J."/>
        </authorList>
    </citation>
    <scope>NUCLEOTIDE SEQUENCE [LARGE SCALE GENOMIC DNA]</scope>
    <source>
        <strain evidence="16 17">JCM 15572</strain>
    </source>
</reference>